<accession>A0A0Q0DW95</accession>
<dbReference type="NCBIfam" id="TIGR03696">
    <property type="entry name" value="Rhs_assc_core"/>
    <property type="match status" value="1"/>
</dbReference>
<organism evidence="2 3">
    <name type="scientific">Pseudomonas syringae pv. theae</name>
    <dbReference type="NCBI Taxonomy" id="103985"/>
    <lineage>
        <taxon>Bacteria</taxon>
        <taxon>Pseudomonadati</taxon>
        <taxon>Pseudomonadota</taxon>
        <taxon>Gammaproteobacteria</taxon>
        <taxon>Pseudomonadales</taxon>
        <taxon>Pseudomonadaceae</taxon>
        <taxon>Pseudomonas</taxon>
        <taxon>Pseudomonas syringae</taxon>
    </lineage>
</organism>
<dbReference type="InterPro" id="IPR022385">
    <property type="entry name" value="Rhs_assc_core"/>
</dbReference>
<dbReference type="AlphaFoldDB" id="A0A0Q0DW95"/>
<sequence>MPLQPFIVSVSEARPASPIATRLLAMPQHISLCQYSYDALDRIATRMPLARAIADVSRQSGPLPGFNGELLDDITGHYLLGNGYRAYNPVLMRFNSPDSLSPFGEGGLNAYAYCAGDPVNRSDPSGHGFLEDLESSLYIGAAVLSGIIGLLAVRAPIRAVFKGVKVKPQAVASNNLTSPVQATRRPATRAEKISAFTGVSALVATAAWSTSFLLTKTDPESAALHPLRIAAILIAYPTAGLRGWSIARSIMDKRVQKAVPVINVNKPLKDASGIREWGLVVAANGR</sequence>
<evidence type="ECO:0000313" key="3">
    <source>
        <dbReference type="Proteomes" id="UP000282636"/>
    </source>
</evidence>
<dbReference type="SUPFAM" id="SSF56399">
    <property type="entry name" value="ADP-ribosylation"/>
    <property type="match status" value="1"/>
</dbReference>
<protein>
    <recommendedName>
        <fullName evidence="4">RHS repeat-associated core domain-containing protein</fullName>
    </recommendedName>
</protein>
<proteinExistence type="predicted"/>
<keyword evidence="1" id="KW-0812">Transmembrane</keyword>
<reference evidence="2 3" key="1">
    <citation type="submission" date="2018-08" db="EMBL/GenBank/DDBJ databases">
        <title>Recombination of ecologically and evolutionarily significant loci maintains genetic cohesion in the Pseudomonas syringae species complex.</title>
        <authorList>
            <person name="Dillon M."/>
            <person name="Thakur S."/>
            <person name="Almeida R.N.D."/>
            <person name="Weir B.S."/>
            <person name="Guttman D.S."/>
        </authorList>
    </citation>
    <scope>NUCLEOTIDE SEQUENCE [LARGE SCALE GENOMIC DNA]</scope>
    <source>
        <strain evidence="2 3">ICMP 3934</strain>
    </source>
</reference>
<dbReference type="EMBL" id="RBTL01000189">
    <property type="protein sequence ID" value="RMT66157.1"/>
    <property type="molecule type" value="Genomic_DNA"/>
</dbReference>
<feature type="transmembrane region" description="Helical" evidence="1">
    <location>
        <begin position="137"/>
        <end position="157"/>
    </location>
</feature>
<name>A0A0Q0DW95_PSESX</name>
<keyword evidence="1" id="KW-1133">Transmembrane helix</keyword>
<comment type="caution">
    <text evidence="2">The sequence shown here is derived from an EMBL/GenBank/DDBJ whole genome shotgun (WGS) entry which is preliminary data.</text>
</comment>
<feature type="transmembrane region" description="Helical" evidence="1">
    <location>
        <begin position="193"/>
        <end position="214"/>
    </location>
</feature>
<gene>
    <name evidence="2" type="ORF">ALP44_00198</name>
</gene>
<dbReference type="Gene3D" id="2.180.10.10">
    <property type="entry name" value="RHS repeat-associated core"/>
    <property type="match status" value="1"/>
</dbReference>
<feature type="transmembrane region" description="Helical" evidence="1">
    <location>
        <begin position="226"/>
        <end position="244"/>
    </location>
</feature>
<evidence type="ECO:0000256" key="1">
    <source>
        <dbReference type="SAM" id="Phobius"/>
    </source>
</evidence>
<dbReference type="Proteomes" id="UP000282636">
    <property type="component" value="Unassembled WGS sequence"/>
</dbReference>
<evidence type="ECO:0008006" key="4">
    <source>
        <dbReference type="Google" id="ProtNLM"/>
    </source>
</evidence>
<evidence type="ECO:0000313" key="2">
    <source>
        <dbReference type="EMBL" id="RMT66157.1"/>
    </source>
</evidence>
<keyword evidence="1" id="KW-0472">Membrane</keyword>